<dbReference type="InterPro" id="IPR019953">
    <property type="entry name" value="OHR"/>
</dbReference>
<dbReference type="NCBIfam" id="TIGR03561">
    <property type="entry name" value="organ_hyd_perox"/>
    <property type="match status" value="1"/>
</dbReference>
<dbReference type="InterPro" id="IPR003718">
    <property type="entry name" value="OsmC/Ohr_fam"/>
</dbReference>
<dbReference type="InterPro" id="IPR015946">
    <property type="entry name" value="KH_dom-like_a/b"/>
</dbReference>
<dbReference type="EMBL" id="JXLB01000010">
    <property type="protein sequence ID" value="OJG81662.1"/>
    <property type="molecule type" value="Genomic_DNA"/>
</dbReference>
<proteinExistence type="inferred from homology"/>
<dbReference type="SUPFAM" id="SSF82784">
    <property type="entry name" value="OsmC-like"/>
    <property type="match status" value="1"/>
</dbReference>
<gene>
    <name evidence="2" type="ORF">RV14_GL000189</name>
</gene>
<dbReference type="Gene3D" id="3.30.300.20">
    <property type="match status" value="1"/>
</dbReference>
<dbReference type="Proteomes" id="UP000182152">
    <property type="component" value="Unassembled WGS sequence"/>
</dbReference>
<evidence type="ECO:0000313" key="2">
    <source>
        <dbReference type="EMBL" id="OJG81662.1"/>
    </source>
</evidence>
<organism evidence="2 3">
    <name type="scientific">Enterococcus ratti</name>
    <dbReference type="NCBI Taxonomy" id="150033"/>
    <lineage>
        <taxon>Bacteria</taxon>
        <taxon>Bacillati</taxon>
        <taxon>Bacillota</taxon>
        <taxon>Bacilli</taxon>
        <taxon>Lactobacillales</taxon>
        <taxon>Enterococcaceae</taxon>
        <taxon>Enterococcus</taxon>
    </lineage>
</organism>
<sequence length="138" mass="15167">MSKIYEVATINTGGRNGKIYSQEKKFLYEVAAPGSQNTKATNPEELFAAAYSACFNGALELVLSRKNMNQSSSVKATVSLLNHGDADFTIEVVLSVYIKEMSKEEAMKLVEEADKVCPYSKALRGNVNVTLEISEIEF</sequence>
<dbReference type="PANTHER" id="PTHR33797">
    <property type="entry name" value="ORGANIC HYDROPEROXIDE RESISTANCE PROTEIN-LIKE"/>
    <property type="match status" value="1"/>
</dbReference>
<name>A0A1L8WLJ8_9ENTE</name>
<dbReference type="RefSeq" id="WP_071855405.1">
    <property type="nucleotide sequence ID" value="NZ_JXLB01000010.1"/>
</dbReference>
<dbReference type="Pfam" id="PF02566">
    <property type="entry name" value="OsmC"/>
    <property type="match status" value="1"/>
</dbReference>
<reference evidence="2 3" key="1">
    <citation type="submission" date="2014-12" db="EMBL/GenBank/DDBJ databases">
        <title>Draft genome sequences of 29 type strains of Enterococci.</title>
        <authorList>
            <person name="Zhong Z."/>
            <person name="Sun Z."/>
            <person name="Liu W."/>
            <person name="Zhang W."/>
            <person name="Zhang H."/>
        </authorList>
    </citation>
    <scope>NUCLEOTIDE SEQUENCE [LARGE SCALE GENOMIC DNA]</scope>
    <source>
        <strain evidence="2 3">DSM 15687</strain>
    </source>
</reference>
<keyword evidence="3" id="KW-1185">Reference proteome</keyword>
<dbReference type="GO" id="GO:0006979">
    <property type="term" value="P:response to oxidative stress"/>
    <property type="evidence" value="ECO:0007669"/>
    <property type="project" value="InterPro"/>
</dbReference>
<evidence type="ECO:0000256" key="1">
    <source>
        <dbReference type="ARBA" id="ARBA00007378"/>
    </source>
</evidence>
<dbReference type="InterPro" id="IPR036102">
    <property type="entry name" value="OsmC/Ohrsf"/>
</dbReference>
<comment type="similarity">
    <text evidence="1">Belongs to the OsmC/Ohr family.</text>
</comment>
<protein>
    <submittedName>
        <fullName evidence="2">Peroxiredoxin, Ohr subfamily</fullName>
    </submittedName>
</protein>
<dbReference type="PANTHER" id="PTHR33797:SF2">
    <property type="entry name" value="ORGANIC HYDROPEROXIDE RESISTANCE PROTEIN-LIKE"/>
    <property type="match status" value="1"/>
</dbReference>
<comment type="caution">
    <text evidence="2">The sequence shown here is derived from an EMBL/GenBank/DDBJ whole genome shotgun (WGS) entry which is preliminary data.</text>
</comment>
<dbReference type="OrthoDB" id="9797508at2"/>
<evidence type="ECO:0000313" key="3">
    <source>
        <dbReference type="Proteomes" id="UP000182152"/>
    </source>
</evidence>
<dbReference type="STRING" id="150033.RV14_GL000189"/>
<accession>A0A1L8WLJ8</accession>
<dbReference type="AlphaFoldDB" id="A0A1L8WLJ8"/>